<keyword evidence="2" id="KW-0472">Membrane</keyword>
<feature type="non-terminal residue" evidence="4">
    <location>
        <position position="1"/>
    </location>
</feature>
<keyword evidence="2" id="KW-1133">Transmembrane helix</keyword>
<dbReference type="Proteomes" id="UP000008549">
    <property type="component" value="Unassembled WGS sequence"/>
</dbReference>
<evidence type="ECO:0000313" key="5">
    <source>
        <dbReference type="Proteomes" id="UP000008549"/>
    </source>
</evidence>
<dbReference type="EMBL" id="HE601267">
    <property type="protein sequence ID" value="CAP21529.1"/>
    <property type="molecule type" value="Genomic_DNA"/>
</dbReference>
<feature type="chain" id="PRO_5002728816" evidence="3">
    <location>
        <begin position="20"/>
        <end position="251"/>
    </location>
</feature>
<dbReference type="HOGENOM" id="CLU_1109311_0_0_1"/>
<feature type="non-terminal residue" evidence="4">
    <location>
        <position position="251"/>
    </location>
</feature>
<dbReference type="KEGG" id="cbr:CBG_25084"/>
<evidence type="ECO:0000256" key="3">
    <source>
        <dbReference type="SAM" id="SignalP"/>
    </source>
</evidence>
<name>A8WM27_CAEBR</name>
<dbReference type="CTD" id="8590706"/>
<evidence type="ECO:0000256" key="1">
    <source>
        <dbReference type="SAM" id="Coils"/>
    </source>
</evidence>
<feature type="signal peptide" evidence="3">
    <location>
        <begin position="1"/>
        <end position="19"/>
    </location>
</feature>
<organism evidence="4 5">
    <name type="scientific">Caenorhabditis briggsae</name>
    <dbReference type="NCBI Taxonomy" id="6238"/>
    <lineage>
        <taxon>Eukaryota</taxon>
        <taxon>Metazoa</taxon>
        <taxon>Ecdysozoa</taxon>
        <taxon>Nematoda</taxon>
        <taxon>Chromadorea</taxon>
        <taxon>Rhabditida</taxon>
        <taxon>Rhabditina</taxon>
        <taxon>Rhabditomorpha</taxon>
        <taxon>Rhabditoidea</taxon>
        <taxon>Rhabditidae</taxon>
        <taxon>Peloderinae</taxon>
        <taxon>Caenorhabditis</taxon>
    </lineage>
</organism>
<keyword evidence="1" id="KW-0175">Coiled coil</keyword>
<evidence type="ECO:0000313" key="6">
    <source>
        <dbReference type="WormBase" id="CBG25084"/>
    </source>
</evidence>
<gene>
    <name evidence="4 6" type="ORF">CBG25084</name>
    <name evidence="4" type="ORF">CBG_25084</name>
</gene>
<evidence type="ECO:0000313" key="4">
    <source>
        <dbReference type="EMBL" id="CAP21529.1"/>
    </source>
</evidence>
<proteinExistence type="predicted"/>
<feature type="transmembrane region" description="Helical" evidence="2">
    <location>
        <begin position="55"/>
        <end position="78"/>
    </location>
</feature>
<dbReference type="AlphaFoldDB" id="A8WM27"/>
<reference evidence="4 5" key="1">
    <citation type="journal article" date="2003" name="PLoS Biol.">
        <title>The genome sequence of Caenorhabditis briggsae: a platform for comparative genomics.</title>
        <authorList>
            <person name="Stein L.D."/>
            <person name="Bao Z."/>
            <person name="Blasiar D."/>
            <person name="Blumenthal T."/>
            <person name="Brent M.R."/>
            <person name="Chen N."/>
            <person name="Chinwalla A."/>
            <person name="Clarke L."/>
            <person name="Clee C."/>
            <person name="Coghlan A."/>
            <person name="Coulson A."/>
            <person name="D'Eustachio P."/>
            <person name="Fitch D.H."/>
            <person name="Fulton L.A."/>
            <person name="Fulton R.E."/>
            <person name="Griffiths-Jones S."/>
            <person name="Harris T.W."/>
            <person name="Hillier L.W."/>
            <person name="Kamath R."/>
            <person name="Kuwabara P.E."/>
            <person name="Mardis E.R."/>
            <person name="Marra M.A."/>
            <person name="Miner T.L."/>
            <person name="Minx P."/>
            <person name="Mullikin J.C."/>
            <person name="Plumb R.W."/>
            <person name="Rogers J."/>
            <person name="Schein J.E."/>
            <person name="Sohrmann M."/>
            <person name="Spieth J."/>
            <person name="Stajich J.E."/>
            <person name="Wei C."/>
            <person name="Willey D."/>
            <person name="Wilson R.K."/>
            <person name="Durbin R."/>
            <person name="Waterston R.H."/>
        </authorList>
    </citation>
    <scope>NUCLEOTIDE SEQUENCE [LARGE SCALE GENOMIC DNA]</scope>
    <source>
        <strain evidence="4 5">AF16</strain>
    </source>
</reference>
<keyword evidence="5" id="KW-1185">Reference proteome</keyword>
<sequence length="251" mass="29219">MRFFFLLHILLMLHHFISHLLIQRAACGAHIADQVLEIMPFFDQHTELLSIHSVGPWRISFLISSVFSFFFFSAAFIFSTFLKVASPPEATADQKSRLDMLVQKVLNVGIDSKAQIQERTKEKVGKVMKETEEIKGKFMDIKKFTLADKRGKPIKEELEMEKKKRQMLLDEIKRLGEAKEEMSNDDDEPFENLMKEIDKLFEEADENRKLQKEADKEIATAATRQDAVFNEEMEEIEKFLSDIRNADKLQL</sequence>
<dbReference type="WormBase" id="CBG25084">
    <property type="protein sequence ID" value="CBP47733"/>
    <property type="gene ID" value="WBGene00043032"/>
</dbReference>
<accession>A8WM27</accession>
<evidence type="ECO:0000256" key="2">
    <source>
        <dbReference type="SAM" id="Phobius"/>
    </source>
</evidence>
<protein>
    <submittedName>
        <fullName evidence="4">Protein CBG25084</fullName>
    </submittedName>
</protein>
<reference evidence="4 5" key="2">
    <citation type="journal article" date="2011" name="PLoS Genet.">
        <title>Caenorhabditis briggsae recombinant inbred line genotypes reveal inter-strain incompatibility and the evolution of recombination.</title>
        <authorList>
            <person name="Ross J.A."/>
            <person name="Koboldt D.C."/>
            <person name="Staisch J.E."/>
            <person name="Chamberlin H.M."/>
            <person name="Gupta B.P."/>
            <person name="Miller R.D."/>
            <person name="Baird S.E."/>
            <person name="Haag E.S."/>
        </authorList>
    </citation>
    <scope>NUCLEOTIDE SEQUENCE [LARGE SCALE GENOMIC DNA]</scope>
    <source>
        <strain evidence="4 5">AF16</strain>
    </source>
</reference>
<feature type="coiled-coil region" evidence="1">
    <location>
        <begin position="155"/>
        <end position="210"/>
    </location>
</feature>
<dbReference type="RefSeq" id="XP_002648697.1">
    <property type="nucleotide sequence ID" value="XM_002648651.1"/>
</dbReference>
<keyword evidence="2" id="KW-0812">Transmembrane</keyword>
<dbReference type="GeneID" id="8590706"/>
<keyword evidence="3" id="KW-0732">Signal</keyword>